<sequence length="199" mass="22523">MFRRTGVEIVTGFLGSGKTSFINSFLKISKKKNEEIIIFQCEKGKGIISEELTSDKNIVVKQFASNYELKENEFLRAVKFYAPNRLIIESNGVCSLDKLLLFLNSKQIKKYVKVTAIITIIDGCTFNMFFKNMASLILPNIQAADLIIVSNCSKISEAIAKDIIDKIKELNFHANILKSDFTYTMIDSLKNCSIIKKKI</sequence>
<dbReference type="Pfam" id="PF02492">
    <property type="entry name" value="cobW"/>
    <property type="match status" value="1"/>
</dbReference>
<evidence type="ECO:0000313" key="3">
    <source>
        <dbReference type="Proteomes" id="UP000679179"/>
    </source>
</evidence>
<dbReference type="InterPro" id="IPR027417">
    <property type="entry name" value="P-loop_NTPase"/>
</dbReference>
<reference evidence="2" key="1">
    <citation type="submission" date="2021-03" db="EMBL/GenBank/DDBJ databases">
        <title>Taxonomic study of Clostridium polyendosporum from meadow-gley soil under rice.</title>
        <authorList>
            <person name="Kobayashi H."/>
            <person name="Tanizawa Y."/>
            <person name="Yagura M."/>
        </authorList>
    </citation>
    <scope>NUCLEOTIDE SEQUENCE</scope>
    <source>
        <strain evidence="2">JCM 30710</strain>
    </source>
</reference>
<accession>A0A919S0U5</accession>
<dbReference type="SUPFAM" id="SSF52540">
    <property type="entry name" value="P-loop containing nucleoside triphosphate hydrolases"/>
    <property type="match status" value="1"/>
</dbReference>
<keyword evidence="3" id="KW-1185">Reference proteome</keyword>
<gene>
    <name evidence="2" type="ORF">CPJCM30710_20100</name>
</gene>
<dbReference type="RefSeq" id="WP_212904042.1">
    <property type="nucleotide sequence ID" value="NZ_BOPZ01000016.1"/>
</dbReference>
<dbReference type="EMBL" id="BOPZ01000016">
    <property type="protein sequence ID" value="GIM29344.1"/>
    <property type="molecule type" value="Genomic_DNA"/>
</dbReference>
<protein>
    <recommendedName>
        <fullName evidence="1">CobW/HypB/UreG nucleotide-binding domain-containing protein</fullName>
    </recommendedName>
</protein>
<proteinExistence type="predicted"/>
<dbReference type="Gene3D" id="3.40.50.300">
    <property type="entry name" value="P-loop containing nucleotide triphosphate hydrolases"/>
    <property type="match status" value="1"/>
</dbReference>
<dbReference type="PANTHER" id="PTHR13748">
    <property type="entry name" value="COBW-RELATED"/>
    <property type="match status" value="1"/>
</dbReference>
<comment type="caution">
    <text evidence="2">The sequence shown here is derived from an EMBL/GenBank/DDBJ whole genome shotgun (WGS) entry which is preliminary data.</text>
</comment>
<evidence type="ECO:0000313" key="2">
    <source>
        <dbReference type="EMBL" id="GIM29344.1"/>
    </source>
</evidence>
<dbReference type="AlphaFoldDB" id="A0A919S0U5"/>
<name>A0A919S0U5_9CLOT</name>
<evidence type="ECO:0000259" key="1">
    <source>
        <dbReference type="Pfam" id="PF02492"/>
    </source>
</evidence>
<organism evidence="2 3">
    <name type="scientific">Clostridium polyendosporum</name>
    <dbReference type="NCBI Taxonomy" id="69208"/>
    <lineage>
        <taxon>Bacteria</taxon>
        <taxon>Bacillati</taxon>
        <taxon>Bacillota</taxon>
        <taxon>Clostridia</taxon>
        <taxon>Eubacteriales</taxon>
        <taxon>Clostridiaceae</taxon>
        <taxon>Clostridium</taxon>
    </lineage>
</organism>
<dbReference type="Proteomes" id="UP000679179">
    <property type="component" value="Unassembled WGS sequence"/>
</dbReference>
<dbReference type="InterPro" id="IPR051316">
    <property type="entry name" value="Zinc-reg_GTPase_activator"/>
</dbReference>
<dbReference type="InterPro" id="IPR003495">
    <property type="entry name" value="CobW/HypB/UreG_nucleotide-bd"/>
</dbReference>
<feature type="domain" description="CobW/HypB/UreG nucleotide-binding" evidence="1">
    <location>
        <begin position="8"/>
        <end position="177"/>
    </location>
</feature>